<evidence type="ECO:0000256" key="2">
    <source>
        <dbReference type="SAM" id="SignalP"/>
    </source>
</evidence>
<reference evidence="4" key="1">
    <citation type="submission" date="2022-10" db="EMBL/GenBank/DDBJ databases">
        <title>Luteolibacter sp. GHJ8, whole genome shotgun sequencing project.</title>
        <authorList>
            <person name="Zhao G."/>
            <person name="Shen L."/>
        </authorList>
    </citation>
    <scope>NUCLEOTIDE SEQUENCE</scope>
    <source>
        <strain evidence="4">GHJ8</strain>
    </source>
</reference>
<organism evidence="4 5">
    <name type="scientific">Luteolibacter rhizosphaerae</name>
    <dbReference type="NCBI Taxonomy" id="2989719"/>
    <lineage>
        <taxon>Bacteria</taxon>
        <taxon>Pseudomonadati</taxon>
        <taxon>Verrucomicrobiota</taxon>
        <taxon>Verrucomicrobiia</taxon>
        <taxon>Verrucomicrobiales</taxon>
        <taxon>Verrucomicrobiaceae</taxon>
        <taxon>Luteolibacter</taxon>
    </lineage>
</organism>
<gene>
    <name evidence="4" type="ORF">OJ996_24950</name>
</gene>
<protein>
    <submittedName>
        <fullName evidence="4">DUF3472 domain-containing protein</fullName>
    </submittedName>
</protein>
<feature type="signal peptide" evidence="2">
    <location>
        <begin position="1"/>
        <end position="18"/>
    </location>
</feature>
<dbReference type="Pfam" id="PF16871">
    <property type="entry name" value="DUF5077"/>
    <property type="match status" value="1"/>
</dbReference>
<keyword evidence="5" id="KW-1185">Reference proteome</keyword>
<name>A0ABT3GBI8_9BACT</name>
<evidence type="ECO:0000256" key="1">
    <source>
        <dbReference type="SAM" id="MobiDB-lite"/>
    </source>
</evidence>
<comment type="caution">
    <text evidence="4">The sequence shown here is derived from an EMBL/GenBank/DDBJ whole genome shotgun (WGS) entry which is preliminary data.</text>
</comment>
<proteinExistence type="predicted"/>
<dbReference type="Pfam" id="PF11958">
    <property type="entry name" value="DUF3472"/>
    <property type="match status" value="1"/>
</dbReference>
<evidence type="ECO:0000259" key="3">
    <source>
        <dbReference type="Pfam" id="PF16871"/>
    </source>
</evidence>
<accession>A0ABT3GBI8</accession>
<evidence type="ECO:0000313" key="4">
    <source>
        <dbReference type="EMBL" id="MCW1916861.1"/>
    </source>
</evidence>
<evidence type="ECO:0000313" key="5">
    <source>
        <dbReference type="Proteomes" id="UP001165653"/>
    </source>
</evidence>
<feature type="region of interest" description="Disordered" evidence="1">
    <location>
        <begin position="399"/>
        <end position="419"/>
    </location>
</feature>
<feature type="domain" description="DUF5077" evidence="3">
    <location>
        <begin position="24"/>
        <end position="140"/>
    </location>
</feature>
<dbReference type="InterPro" id="IPR031712">
    <property type="entry name" value="DUF5077"/>
</dbReference>
<sequence>MKKCLLVFLLASSGLAPAMVEIPAFTAYSTPDPNKGVNRAKDGNLTQWEKDTSLSWYGHIANKGKLLVSLATVGKAGGTLKLTVSSQAKPAQSWKLDGKEEGESVAFGSVKIAEPGYYRFTLEGRGKLPDLRSLNLDGPASEGAHFSKVERRNSASIHLGYEVPSQAKEEVEWFYLEVTPKTEPLWSYYMATGWHRGYFGMQVNSPTERRIIFSVWDSGNEAIDRGKVHDDNRVKLLAKGPKTNAGDFGNEGTGGHSHLVYPWKLGDTVHFLMRAQAEGDVTIYTGWFRDSKKKDWELVSSFRAPKDGKYLHGLYSFNENFGGQNGQERRVCEFGNGWIKTHSGKWLPLNKAAFTHDGHGKEERLDRSAGTIGKRFYLANGGFVEDTNKTAVTKAYEKMELNGPEGKHPADAELEKLPK</sequence>
<dbReference type="EMBL" id="JAPDDR010000020">
    <property type="protein sequence ID" value="MCW1916861.1"/>
    <property type="molecule type" value="Genomic_DNA"/>
</dbReference>
<feature type="chain" id="PRO_5045052949" evidence="2">
    <location>
        <begin position="19"/>
        <end position="419"/>
    </location>
</feature>
<keyword evidence="2" id="KW-0732">Signal</keyword>
<dbReference type="Proteomes" id="UP001165653">
    <property type="component" value="Unassembled WGS sequence"/>
</dbReference>
<dbReference type="InterPro" id="IPR021862">
    <property type="entry name" value="DUF3472"/>
</dbReference>